<dbReference type="Proteomes" id="UP000009885">
    <property type="component" value="Unassembled WGS sequence"/>
</dbReference>
<dbReference type="Gene3D" id="3.10.290.10">
    <property type="entry name" value="RNA-binding S4 domain"/>
    <property type="match status" value="1"/>
</dbReference>
<dbReference type="Pfam" id="PF01479">
    <property type="entry name" value="S4"/>
    <property type="match status" value="1"/>
</dbReference>
<keyword evidence="8" id="KW-1185">Reference proteome</keyword>
<dbReference type="InterPro" id="IPR036986">
    <property type="entry name" value="S4_RNA-bd_sf"/>
</dbReference>
<dbReference type="Gene3D" id="3.30.70.580">
    <property type="entry name" value="Pseudouridine synthase I, catalytic domain, N-terminal subdomain"/>
    <property type="match status" value="1"/>
</dbReference>
<evidence type="ECO:0000256" key="4">
    <source>
        <dbReference type="PROSITE-ProRule" id="PRU00182"/>
    </source>
</evidence>
<sequence length="233" mass="26756">MRIDKFLGNMGIGTRSEVKQFIKKGLVKLNGDKVKTPKTQVRPEQDDIRVNDERVLYEPFVYIMLHKPKGYVSATEDDVHPTVIDLIPEYQHLDIFPVGRLDKDTTGLLFITNDGKFNHHLMNPKQHVEKVYKVEAAQPVRDQDVEAFKAGITLKEGKLKPAKLTIGDDSNLAYVTLTEGKYHQVKRMFHAIDNEVEALHRERIGELELDASLEEGAYRKLTDKEMNLLNYKI</sequence>
<evidence type="ECO:0000256" key="1">
    <source>
        <dbReference type="ARBA" id="ARBA00008348"/>
    </source>
</evidence>
<dbReference type="SUPFAM" id="SSF55120">
    <property type="entry name" value="Pseudouridine synthase"/>
    <property type="match status" value="1"/>
</dbReference>
<dbReference type="InterPro" id="IPR006145">
    <property type="entry name" value="PsdUridine_synth_RsuA/RluA"/>
</dbReference>
<dbReference type="RefSeq" id="WP_009381977.1">
    <property type="nucleotide sequence ID" value="NZ_AMSQ01000002.1"/>
</dbReference>
<dbReference type="InterPro" id="IPR018496">
    <property type="entry name" value="PsdUridine_synth_RsuA/RluB_CS"/>
</dbReference>
<proteinExistence type="inferred from homology"/>
<dbReference type="AlphaFoldDB" id="K9ASG3"/>
<dbReference type="Gene3D" id="3.30.70.1560">
    <property type="entry name" value="Alpha-L RNA-binding motif"/>
    <property type="match status" value="1"/>
</dbReference>
<evidence type="ECO:0000256" key="3">
    <source>
        <dbReference type="ARBA" id="ARBA00023235"/>
    </source>
</evidence>
<dbReference type="FunFam" id="3.30.70.1560:FF:000001">
    <property type="entry name" value="Pseudouridine synthase"/>
    <property type="match status" value="1"/>
</dbReference>
<dbReference type="eggNOG" id="COG1187">
    <property type="taxonomic scope" value="Bacteria"/>
</dbReference>
<dbReference type="InterPro" id="IPR002942">
    <property type="entry name" value="S4_RNA-bd"/>
</dbReference>
<dbReference type="InterPro" id="IPR000748">
    <property type="entry name" value="PsdUridine_synth_RsuA/RluB/E/F"/>
</dbReference>
<dbReference type="InterPro" id="IPR020094">
    <property type="entry name" value="TruA/RsuA/RluB/E/F_N"/>
</dbReference>
<dbReference type="GO" id="GO:0003723">
    <property type="term" value="F:RNA binding"/>
    <property type="evidence" value="ECO:0007669"/>
    <property type="project" value="UniProtKB-KW"/>
</dbReference>
<dbReference type="SUPFAM" id="SSF55174">
    <property type="entry name" value="Alpha-L RNA-binding motif"/>
    <property type="match status" value="1"/>
</dbReference>
<comment type="caution">
    <text evidence="7">The sequence shown here is derived from an EMBL/GenBank/DDBJ whole genome shotgun (WGS) entry which is preliminary data.</text>
</comment>
<dbReference type="PANTHER" id="PTHR47683:SF4">
    <property type="entry name" value="PSEUDOURIDINE SYNTHASE"/>
    <property type="match status" value="1"/>
</dbReference>
<dbReference type="InterPro" id="IPR020103">
    <property type="entry name" value="PsdUridine_synth_cat_dom_sf"/>
</dbReference>
<evidence type="ECO:0000256" key="5">
    <source>
        <dbReference type="RuleBase" id="RU003887"/>
    </source>
</evidence>
<dbReference type="PATRIC" id="fig|1229783.3.peg.293"/>
<dbReference type="PANTHER" id="PTHR47683">
    <property type="entry name" value="PSEUDOURIDINE SYNTHASE FAMILY PROTEIN-RELATED"/>
    <property type="match status" value="1"/>
</dbReference>
<dbReference type="OrthoDB" id="9807213at2"/>
<name>K9ASG3_9STAP</name>
<dbReference type="PROSITE" id="PS50889">
    <property type="entry name" value="S4"/>
    <property type="match status" value="1"/>
</dbReference>
<dbReference type="GO" id="GO:0000455">
    <property type="term" value="P:enzyme-directed rRNA pseudouridine synthesis"/>
    <property type="evidence" value="ECO:0007669"/>
    <property type="project" value="UniProtKB-ARBA"/>
</dbReference>
<dbReference type="STRING" id="1229783.C273_01440"/>
<dbReference type="Pfam" id="PF00849">
    <property type="entry name" value="PseudoU_synth_2"/>
    <property type="match status" value="1"/>
</dbReference>
<dbReference type="CDD" id="cd02553">
    <property type="entry name" value="PseudoU_synth_RsuA"/>
    <property type="match status" value="1"/>
</dbReference>
<dbReference type="EC" id="5.4.99.-" evidence="5"/>
<comment type="similarity">
    <text evidence="1 5">Belongs to the pseudouridine synthase RsuA family.</text>
</comment>
<dbReference type="GO" id="GO:0005829">
    <property type="term" value="C:cytosol"/>
    <property type="evidence" value="ECO:0007669"/>
    <property type="project" value="UniProtKB-ARBA"/>
</dbReference>
<accession>K9ASG3</accession>
<dbReference type="GO" id="GO:0120159">
    <property type="term" value="F:rRNA pseudouridine synthase activity"/>
    <property type="evidence" value="ECO:0007669"/>
    <property type="project" value="UniProtKB-ARBA"/>
</dbReference>
<organism evidence="7 8">
    <name type="scientific">Staphylococcus massiliensis S46</name>
    <dbReference type="NCBI Taxonomy" id="1229783"/>
    <lineage>
        <taxon>Bacteria</taxon>
        <taxon>Bacillati</taxon>
        <taxon>Bacillota</taxon>
        <taxon>Bacilli</taxon>
        <taxon>Bacillales</taxon>
        <taxon>Staphylococcaceae</taxon>
        <taxon>Staphylococcus</taxon>
    </lineage>
</organism>
<dbReference type="NCBIfam" id="TIGR00093">
    <property type="entry name" value="pseudouridine synthase"/>
    <property type="match status" value="1"/>
</dbReference>
<dbReference type="EMBL" id="AMSQ01000002">
    <property type="protein sequence ID" value="EKU50264.1"/>
    <property type="molecule type" value="Genomic_DNA"/>
</dbReference>
<protein>
    <recommendedName>
        <fullName evidence="5">Pseudouridine synthase</fullName>
        <ecNumber evidence="5">5.4.99.-</ecNumber>
    </recommendedName>
</protein>
<keyword evidence="2 4" id="KW-0694">RNA-binding</keyword>
<dbReference type="InterPro" id="IPR050343">
    <property type="entry name" value="RsuA_PseudoU_synthase"/>
</dbReference>
<dbReference type="PROSITE" id="PS01149">
    <property type="entry name" value="PSI_RSU"/>
    <property type="match status" value="1"/>
</dbReference>
<gene>
    <name evidence="7" type="ORF">C273_01440</name>
</gene>
<reference evidence="7 8" key="1">
    <citation type="journal article" date="2013" name="Genome Announc.">
        <title>Genome Sequence of Staphylococcus massiliensis Strain S46, Isolated from the Surface of Healthy Human Skin.</title>
        <authorList>
            <person name="Srivastav R."/>
            <person name="Singh A."/>
            <person name="Jangir P.K."/>
            <person name="Kumari C."/>
            <person name="Muduli S."/>
            <person name="Sharma R."/>
        </authorList>
    </citation>
    <scope>NUCLEOTIDE SEQUENCE [LARGE SCALE GENOMIC DNA]</scope>
    <source>
        <strain evidence="7 8">S46</strain>
    </source>
</reference>
<dbReference type="CDD" id="cd00165">
    <property type="entry name" value="S4"/>
    <property type="match status" value="1"/>
</dbReference>
<evidence type="ECO:0000313" key="8">
    <source>
        <dbReference type="Proteomes" id="UP000009885"/>
    </source>
</evidence>
<feature type="domain" description="RNA-binding S4" evidence="6">
    <location>
        <begin position="1"/>
        <end position="60"/>
    </location>
</feature>
<keyword evidence="3 5" id="KW-0413">Isomerase</keyword>
<dbReference type="SMART" id="SM00363">
    <property type="entry name" value="S4"/>
    <property type="match status" value="1"/>
</dbReference>
<evidence type="ECO:0000256" key="2">
    <source>
        <dbReference type="ARBA" id="ARBA00022884"/>
    </source>
</evidence>
<dbReference type="InterPro" id="IPR042092">
    <property type="entry name" value="PsdUridine_s_RsuA/RluB/E/F_cat"/>
</dbReference>
<evidence type="ECO:0000259" key="6">
    <source>
        <dbReference type="SMART" id="SM00363"/>
    </source>
</evidence>
<evidence type="ECO:0000313" key="7">
    <source>
        <dbReference type="EMBL" id="EKU50264.1"/>
    </source>
</evidence>